<dbReference type="EMBL" id="JACIEM010000003">
    <property type="protein sequence ID" value="MBB4003753.1"/>
    <property type="molecule type" value="Genomic_DNA"/>
</dbReference>
<protein>
    <submittedName>
        <fullName evidence="2">RimJ/RimL family protein N-acetyltransferase</fullName>
    </submittedName>
</protein>
<organism evidence="2 3">
    <name type="scientific">Aurantimonas endophytica</name>
    <dbReference type="NCBI Taxonomy" id="1522175"/>
    <lineage>
        <taxon>Bacteria</taxon>
        <taxon>Pseudomonadati</taxon>
        <taxon>Pseudomonadota</taxon>
        <taxon>Alphaproteobacteria</taxon>
        <taxon>Hyphomicrobiales</taxon>
        <taxon>Aurantimonadaceae</taxon>
        <taxon>Aurantimonas</taxon>
    </lineage>
</organism>
<dbReference type="PROSITE" id="PS51186">
    <property type="entry name" value="GNAT"/>
    <property type="match status" value="1"/>
</dbReference>
<comment type="caution">
    <text evidence="2">The sequence shown here is derived from an EMBL/GenBank/DDBJ whole genome shotgun (WGS) entry which is preliminary data.</text>
</comment>
<dbReference type="Gene3D" id="3.40.630.30">
    <property type="match status" value="1"/>
</dbReference>
<dbReference type="GO" id="GO:0016747">
    <property type="term" value="F:acyltransferase activity, transferring groups other than amino-acyl groups"/>
    <property type="evidence" value="ECO:0007669"/>
    <property type="project" value="InterPro"/>
</dbReference>
<dbReference type="CDD" id="cd04301">
    <property type="entry name" value="NAT_SF"/>
    <property type="match status" value="1"/>
</dbReference>
<evidence type="ECO:0000259" key="1">
    <source>
        <dbReference type="PROSITE" id="PS51186"/>
    </source>
</evidence>
<dbReference type="AlphaFoldDB" id="A0A7W6MQ99"/>
<dbReference type="SUPFAM" id="SSF55729">
    <property type="entry name" value="Acyl-CoA N-acyltransferases (Nat)"/>
    <property type="match status" value="1"/>
</dbReference>
<evidence type="ECO:0000313" key="2">
    <source>
        <dbReference type="EMBL" id="MBB4003753.1"/>
    </source>
</evidence>
<gene>
    <name evidence="2" type="ORF">GGR03_002834</name>
</gene>
<keyword evidence="2" id="KW-0808">Transferase</keyword>
<accession>A0A7W6MQ99</accession>
<dbReference type="InterPro" id="IPR000182">
    <property type="entry name" value="GNAT_dom"/>
</dbReference>
<reference evidence="2 3" key="1">
    <citation type="submission" date="2020-08" db="EMBL/GenBank/DDBJ databases">
        <title>Genomic Encyclopedia of Type Strains, Phase IV (KMG-IV): sequencing the most valuable type-strain genomes for metagenomic binning, comparative biology and taxonomic classification.</title>
        <authorList>
            <person name="Goeker M."/>
        </authorList>
    </citation>
    <scope>NUCLEOTIDE SEQUENCE [LARGE SCALE GENOMIC DNA]</scope>
    <source>
        <strain evidence="2 3">DSM 103570</strain>
    </source>
</reference>
<sequence>MSNLAIPGDVVAVTKAADDASAVTIRRLHPKESDLLLAHLMRLDGEARRLRFGNPVNDYFLGRYAALALGADALIMGLFVDGVLRGVAELRYLTGSRSEAEGAFSIERAFQGLGFGDRLFGRLIASARNRGVRRLFLTCLRENRRMQAIAAKHGADLSFVAGDVTAEIRRPYADAASIAEKWADESEAFVFAMIDWRRHGLEFLTRPLQRLAETLNPSSPAGR</sequence>
<dbReference type="Pfam" id="PF00583">
    <property type="entry name" value="Acetyltransf_1"/>
    <property type="match status" value="1"/>
</dbReference>
<name>A0A7W6MQ99_9HYPH</name>
<dbReference type="RefSeq" id="WP_183208995.1">
    <property type="nucleotide sequence ID" value="NZ_JAAAMM010000003.1"/>
</dbReference>
<proteinExistence type="predicted"/>
<evidence type="ECO:0000313" key="3">
    <source>
        <dbReference type="Proteomes" id="UP000588647"/>
    </source>
</evidence>
<dbReference type="Proteomes" id="UP000588647">
    <property type="component" value="Unassembled WGS sequence"/>
</dbReference>
<feature type="domain" description="N-acetyltransferase" evidence="1">
    <location>
        <begin position="23"/>
        <end position="184"/>
    </location>
</feature>
<dbReference type="InterPro" id="IPR016181">
    <property type="entry name" value="Acyl_CoA_acyltransferase"/>
</dbReference>
<keyword evidence="3" id="KW-1185">Reference proteome</keyword>